<name>A0A1M6A658_9VIBR</name>
<dbReference type="InterPro" id="IPR015943">
    <property type="entry name" value="WD40/YVTN_repeat-like_dom_sf"/>
</dbReference>
<sequence length="556" mass="60452">MNRAFSRTTFFLSTFSTTIVLGLTVVLAGCVSHSGTSGSSALSGQKVSLHKLGRYQTRIFDESAAEIAAYSPKTQSLYVVDGGENSIDVIDISDPASPVKRAELQAGALGSGIQSVDVAHGLVAVAVENKDSQHFNRQNNGLVAFFDVVTNQPLGQVTVGSLPDMVKFTKDGQKLLVANEGEPCLDYLCDPKGSVSVIDLSRGVNHARTMTLGFDDFSADALRARQVRIRPGSTPAEDLEPEYITISDDNQTAWVALQENNALAVIDLKHNRLKTITGLGYKNHALPGQGLDGNDKDKRADIRQWPVMGMYQPDGISGCRINGRNYVLTANEGDGREYSEDKKDPHYNPAANDEVRIADVKLDPDKFPNAQKIQHVKHGIGRLKIARDMGDTDGDGDYDQLYSFGARSFSIFDADGRLVSDSGDDFEQITAQRYPKHFNASNTKNKIDNRSDNKGPEPENVVCYQHHQATYAFVGLERIGGIMIYNISDPTQPVFVDYINDRDFSAEPKKLVPAGKGGDLGPEGLLIIPAAHSPTQTALLVTANEVSGSTTIYEIR</sequence>
<gene>
    <name evidence="2" type="ORF">VA7868_03489</name>
</gene>
<proteinExistence type="predicted"/>
<reference evidence="2 3" key="1">
    <citation type="submission" date="2016-11" db="EMBL/GenBank/DDBJ databases">
        <authorList>
            <person name="Jaros S."/>
            <person name="Januszkiewicz K."/>
            <person name="Wedrychowicz H."/>
        </authorList>
    </citation>
    <scope>NUCLEOTIDE SEQUENCE [LARGE SCALE GENOMIC DNA]</scope>
    <source>
        <strain evidence="2 3">CECT 7868</strain>
    </source>
</reference>
<dbReference type="NCBIfam" id="NF038117">
    <property type="entry name" value="choice_anch_I"/>
    <property type="match status" value="1"/>
</dbReference>
<dbReference type="Pfam" id="PF22494">
    <property type="entry name" value="choice_anch_I"/>
    <property type="match status" value="1"/>
</dbReference>
<organism evidence="2 3">
    <name type="scientific">Vibrio aerogenes CECT 7868</name>
    <dbReference type="NCBI Taxonomy" id="1216006"/>
    <lineage>
        <taxon>Bacteria</taxon>
        <taxon>Pseudomonadati</taxon>
        <taxon>Pseudomonadota</taxon>
        <taxon>Gammaproteobacteria</taxon>
        <taxon>Vibrionales</taxon>
        <taxon>Vibrionaceae</taxon>
        <taxon>Vibrio</taxon>
    </lineage>
</organism>
<protein>
    <recommendedName>
        <fullName evidence="1">Choice-of-anchor I domain-containing protein</fullName>
    </recommendedName>
</protein>
<feature type="domain" description="Choice-of-anchor I" evidence="1">
    <location>
        <begin position="63"/>
        <end position="555"/>
    </location>
</feature>
<dbReference type="Gene3D" id="2.130.10.10">
    <property type="entry name" value="YVTN repeat-like/Quinoprotein amine dehydrogenase"/>
    <property type="match status" value="1"/>
</dbReference>
<dbReference type="InterPro" id="IPR011048">
    <property type="entry name" value="Haem_d1_sf"/>
</dbReference>
<dbReference type="PANTHER" id="PTHR46928">
    <property type="entry name" value="MESENCHYME-SPECIFIC CELL SURFACE GLYCOPROTEIN"/>
    <property type="match status" value="1"/>
</dbReference>
<dbReference type="PROSITE" id="PS51257">
    <property type="entry name" value="PROKAR_LIPOPROTEIN"/>
    <property type="match status" value="1"/>
</dbReference>
<dbReference type="EMBL" id="FQXZ01000039">
    <property type="protein sequence ID" value="SHI31960.1"/>
    <property type="molecule type" value="Genomic_DNA"/>
</dbReference>
<dbReference type="SUPFAM" id="SSF51004">
    <property type="entry name" value="C-terminal (heme d1) domain of cytochrome cd1-nitrite reductase"/>
    <property type="match status" value="1"/>
</dbReference>
<dbReference type="AlphaFoldDB" id="A0A1M6A658"/>
<dbReference type="PANTHER" id="PTHR46928:SF1">
    <property type="entry name" value="MESENCHYME-SPECIFIC CELL SURFACE GLYCOPROTEIN"/>
    <property type="match status" value="1"/>
</dbReference>
<dbReference type="OrthoDB" id="9803927at2"/>
<dbReference type="InterPro" id="IPR052956">
    <property type="entry name" value="Mesenchyme-surface_protein"/>
</dbReference>
<dbReference type="Proteomes" id="UP000184608">
    <property type="component" value="Unassembled WGS sequence"/>
</dbReference>
<accession>A0A1M6A658</accession>
<dbReference type="RefSeq" id="WP_073605096.1">
    <property type="nucleotide sequence ID" value="NZ_FQXZ01000039.1"/>
</dbReference>
<dbReference type="InterPro" id="IPR055188">
    <property type="entry name" value="Choice_anch_I"/>
</dbReference>
<evidence type="ECO:0000313" key="3">
    <source>
        <dbReference type="Proteomes" id="UP000184608"/>
    </source>
</evidence>
<evidence type="ECO:0000313" key="2">
    <source>
        <dbReference type="EMBL" id="SHI31960.1"/>
    </source>
</evidence>
<keyword evidence="3" id="KW-1185">Reference proteome</keyword>
<dbReference type="STRING" id="1216006.VA7868_03489"/>
<evidence type="ECO:0000259" key="1">
    <source>
        <dbReference type="Pfam" id="PF22494"/>
    </source>
</evidence>